<organism evidence="2 3">
    <name type="scientific">Metschnikowia bicuspidata</name>
    <dbReference type="NCBI Taxonomy" id="27322"/>
    <lineage>
        <taxon>Eukaryota</taxon>
        <taxon>Fungi</taxon>
        <taxon>Dikarya</taxon>
        <taxon>Ascomycota</taxon>
        <taxon>Saccharomycotina</taxon>
        <taxon>Pichiomycetes</taxon>
        <taxon>Metschnikowiaceae</taxon>
        <taxon>Metschnikowia</taxon>
    </lineage>
</organism>
<evidence type="ECO:0000313" key="3">
    <source>
        <dbReference type="Proteomes" id="UP000268321"/>
    </source>
</evidence>
<feature type="region of interest" description="Disordered" evidence="1">
    <location>
        <begin position="44"/>
        <end position="64"/>
    </location>
</feature>
<dbReference type="AlphaFoldDB" id="A0A4P9ZD07"/>
<accession>A0A4P9ZD07</accession>
<reference evidence="3" key="1">
    <citation type="journal article" date="2018" name="Nat. Microbiol.">
        <title>Leveraging single-cell genomics to expand the fungal tree of life.</title>
        <authorList>
            <person name="Ahrendt S.R."/>
            <person name="Quandt C.A."/>
            <person name="Ciobanu D."/>
            <person name="Clum A."/>
            <person name="Salamov A."/>
            <person name="Andreopoulos B."/>
            <person name="Cheng J.F."/>
            <person name="Woyke T."/>
            <person name="Pelin A."/>
            <person name="Henrissat B."/>
            <person name="Reynolds N.K."/>
            <person name="Benny G.L."/>
            <person name="Smith M.E."/>
            <person name="James T.Y."/>
            <person name="Grigoriev I.V."/>
        </authorList>
    </citation>
    <scope>NUCLEOTIDE SEQUENCE [LARGE SCALE GENOMIC DNA]</scope>
    <source>
        <strain evidence="3">Baker2002</strain>
    </source>
</reference>
<dbReference type="EMBL" id="ML004455">
    <property type="protein sequence ID" value="RKP30618.1"/>
    <property type="molecule type" value="Genomic_DNA"/>
</dbReference>
<feature type="compositionally biased region" description="Basic and acidic residues" evidence="1">
    <location>
        <begin position="48"/>
        <end position="64"/>
    </location>
</feature>
<name>A0A4P9ZD07_9ASCO</name>
<protein>
    <submittedName>
        <fullName evidence="2">Uncharacterized protein</fullName>
    </submittedName>
</protein>
<proteinExistence type="predicted"/>
<feature type="region of interest" description="Disordered" evidence="1">
    <location>
        <begin position="1"/>
        <end position="32"/>
    </location>
</feature>
<evidence type="ECO:0000256" key="1">
    <source>
        <dbReference type="SAM" id="MobiDB-lite"/>
    </source>
</evidence>
<sequence length="122" mass="13803">MGEDDDQEEQVSASNDQEEPLNTIGYSAPCPRKHLQSPDFFELYDGSEQEHNELGDTSHGDDNEIKHELDIPENLLMHGKVQYQYSHFIDEVTPKSNENNLSKLDGGDSGMDNLGIEGRNYF</sequence>
<evidence type="ECO:0000313" key="2">
    <source>
        <dbReference type="EMBL" id="RKP30618.1"/>
    </source>
</evidence>
<dbReference type="Proteomes" id="UP000268321">
    <property type="component" value="Unassembled WGS sequence"/>
</dbReference>
<keyword evidence="3" id="KW-1185">Reference proteome</keyword>
<gene>
    <name evidence="2" type="ORF">METBISCDRAFT_27267</name>
</gene>